<dbReference type="AlphaFoldDB" id="A0A2A2LI57"/>
<comment type="caution">
    <text evidence="2">The sequence shown here is derived from an EMBL/GenBank/DDBJ whole genome shotgun (WGS) entry which is preliminary data.</text>
</comment>
<name>A0A2A2LI57_9BILA</name>
<reference evidence="2 3" key="1">
    <citation type="journal article" date="2017" name="Curr. Biol.">
        <title>Genome architecture and evolution of a unichromosomal asexual nematode.</title>
        <authorList>
            <person name="Fradin H."/>
            <person name="Zegar C."/>
            <person name="Gutwein M."/>
            <person name="Lucas J."/>
            <person name="Kovtun M."/>
            <person name="Corcoran D."/>
            <person name="Baugh L.R."/>
            <person name="Kiontke K."/>
            <person name="Gunsalus K."/>
            <person name="Fitch D.H."/>
            <person name="Piano F."/>
        </authorList>
    </citation>
    <scope>NUCLEOTIDE SEQUENCE [LARGE SCALE GENOMIC DNA]</scope>
    <source>
        <strain evidence="2">PF1309</strain>
    </source>
</reference>
<keyword evidence="3" id="KW-1185">Reference proteome</keyword>
<feature type="signal peptide" evidence="1">
    <location>
        <begin position="1"/>
        <end position="21"/>
    </location>
</feature>
<organism evidence="2 3">
    <name type="scientific">Diploscapter pachys</name>
    <dbReference type="NCBI Taxonomy" id="2018661"/>
    <lineage>
        <taxon>Eukaryota</taxon>
        <taxon>Metazoa</taxon>
        <taxon>Ecdysozoa</taxon>
        <taxon>Nematoda</taxon>
        <taxon>Chromadorea</taxon>
        <taxon>Rhabditida</taxon>
        <taxon>Rhabditina</taxon>
        <taxon>Rhabditomorpha</taxon>
        <taxon>Rhabditoidea</taxon>
        <taxon>Rhabditidae</taxon>
        <taxon>Diploscapter</taxon>
    </lineage>
</organism>
<dbReference type="Proteomes" id="UP000218231">
    <property type="component" value="Unassembled WGS sequence"/>
</dbReference>
<evidence type="ECO:0000313" key="3">
    <source>
        <dbReference type="Proteomes" id="UP000218231"/>
    </source>
</evidence>
<gene>
    <name evidence="2" type="ORF">WR25_09140</name>
</gene>
<sequence>MTSHKLYCILFLFLSLKYASSYNLEDIANYLSNDVLTNVTLPKENLDLMKQISDITQRSTLPASRRLNQIKPVMVKLFNLMRGPGNEHVSDEQVWEFHRPRYEKLIKGYDDFLKQVKAQKDSVEVCFVDFISINILEFQILDLNSEVSNLMFNLEIYSLDKATIRLKYETILRRYPKDLVDKWHQIKSDLADGRVPLLEMAKPKHSPMSDSNDNDAPITDVSPVVTPVKTSKNGLRTVPISFESQAILYLFPQKHHRGTAKVIHFYRKDICYILSGDEACHQNIFARSCKSCIDYTPWSAVTYLPPDWCICFSDESDCSGYNACWENFGYPVDLSYDGFKHIRSISILSGPVCKAYHLKRLSRMPTSDIKGLECHPTRQNNTIGDGSDDYSMVQSPNLPSPYIRPNHNHMILQLFDRKSHTGKGTVFNFFKGDVCYNIKTCNITSPSSAYVYAPECWSVCFSKDEDCKGLTKCWPNHGWPIDLHYDGLAGLKSFAIYDTGCYEFNRFNITETRTSKIAESCV</sequence>
<proteinExistence type="predicted"/>
<feature type="chain" id="PRO_5012381088" evidence="1">
    <location>
        <begin position="22"/>
        <end position="522"/>
    </location>
</feature>
<keyword evidence="1" id="KW-0732">Signal</keyword>
<protein>
    <submittedName>
        <fullName evidence="2">Uncharacterized protein</fullName>
    </submittedName>
</protein>
<evidence type="ECO:0000256" key="1">
    <source>
        <dbReference type="SAM" id="SignalP"/>
    </source>
</evidence>
<evidence type="ECO:0000313" key="2">
    <source>
        <dbReference type="EMBL" id="PAV85891.1"/>
    </source>
</evidence>
<accession>A0A2A2LI57</accession>
<dbReference type="EMBL" id="LIAE01006717">
    <property type="protein sequence ID" value="PAV85891.1"/>
    <property type="molecule type" value="Genomic_DNA"/>
</dbReference>